<dbReference type="InterPro" id="IPR036397">
    <property type="entry name" value="RNaseH_sf"/>
</dbReference>
<dbReference type="PANTHER" id="PTHR47326">
    <property type="entry name" value="TRANSPOSABLE ELEMENT TC3 TRANSPOSASE-LIKE PROTEIN"/>
    <property type="match status" value="1"/>
</dbReference>
<dbReference type="WBParaSite" id="SVE_1983500.1">
    <property type="protein sequence ID" value="SVE_1983500.1"/>
    <property type="gene ID" value="SVE_1983500"/>
</dbReference>
<organism evidence="1 2">
    <name type="scientific">Strongyloides venezuelensis</name>
    <name type="common">Threadworm</name>
    <dbReference type="NCBI Taxonomy" id="75913"/>
    <lineage>
        <taxon>Eukaryota</taxon>
        <taxon>Metazoa</taxon>
        <taxon>Ecdysozoa</taxon>
        <taxon>Nematoda</taxon>
        <taxon>Chromadorea</taxon>
        <taxon>Rhabditida</taxon>
        <taxon>Tylenchina</taxon>
        <taxon>Panagrolaimomorpha</taxon>
        <taxon>Strongyloidoidea</taxon>
        <taxon>Strongyloididae</taxon>
        <taxon>Strongyloides</taxon>
    </lineage>
</organism>
<dbReference type="GO" id="GO:0003676">
    <property type="term" value="F:nucleic acid binding"/>
    <property type="evidence" value="ECO:0007669"/>
    <property type="project" value="InterPro"/>
</dbReference>
<dbReference type="Proteomes" id="UP000035680">
    <property type="component" value="Unassembled WGS sequence"/>
</dbReference>
<evidence type="ECO:0000313" key="1">
    <source>
        <dbReference type="Proteomes" id="UP000035680"/>
    </source>
</evidence>
<sequence length="109" mass="12660">MNSEAVFYLNGLIEKHNCKRWGMSNPMAVNRIMGPYFFENESGNLVTVNAQNYRDMIQNYLIPKLEDTKGMLFVQNEYPAHNDKKTTNLLKIIFDNRLISTNSIVKWPG</sequence>
<protein>
    <submittedName>
        <fullName evidence="2">DDE_3 domain-containing protein</fullName>
    </submittedName>
</protein>
<accession>A0A0K0G522</accession>
<reference evidence="1" key="1">
    <citation type="submission" date="2014-07" db="EMBL/GenBank/DDBJ databases">
        <authorList>
            <person name="Martin A.A"/>
            <person name="De Silva N."/>
        </authorList>
    </citation>
    <scope>NUCLEOTIDE SEQUENCE</scope>
</reference>
<dbReference type="AlphaFoldDB" id="A0A0K0G522"/>
<dbReference type="Gene3D" id="3.30.420.10">
    <property type="entry name" value="Ribonuclease H-like superfamily/Ribonuclease H"/>
    <property type="match status" value="1"/>
</dbReference>
<name>A0A0K0G522_STRVS</name>
<reference evidence="2" key="2">
    <citation type="submission" date="2015-08" db="UniProtKB">
        <authorList>
            <consortium name="WormBaseParasite"/>
        </authorList>
    </citation>
    <scope>IDENTIFICATION</scope>
</reference>
<dbReference type="PANTHER" id="PTHR47326:SF1">
    <property type="entry name" value="HTH PSQ-TYPE DOMAIN-CONTAINING PROTEIN"/>
    <property type="match status" value="1"/>
</dbReference>
<keyword evidence="1" id="KW-1185">Reference proteome</keyword>
<proteinExistence type="predicted"/>
<evidence type="ECO:0000313" key="2">
    <source>
        <dbReference type="WBParaSite" id="SVE_1983500.1"/>
    </source>
</evidence>
<dbReference type="STRING" id="75913.A0A0K0G522"/>